<keyword evidence="2" id="KW-0539">Nucleus</keyword>
<proteinExistence type="predicted"/>
<comment type="subcellular location">
    <subcellularLocation>
        <location evidence="1">Nucleus</location>
    </subcellularLocation>
</comment>
<sequence>MVQVGGGDQGQTKVQVGGGYQGADQGPGGRRPRADQGPAGRRRPRGRPRSRWEKETTGQTKVQMGGGDHGADQGQGLFMFLLLGAQNREDHAQILR</sequence>
<reference evidence="4" key="1">
    <citation type="submission" date="2022-07" db="EMBL/GenBank/DDBJ databases">
        <title>Chromosome-level genome of Muraenolepis orangiensis.</title>
        <authorList>
            <person name="Kim J."/>
        </authorList>
    </citation>
    <scope>NUCLEOTIDE SEQUENCE</scope>
    <source>
        <strain evidence="4">KU_S4_2022</strain>
        <tissue evidence="4">Muscle</tissue>
    </source>
</reference>
<evidence type="ECO:0000256" key="3">
    <source>
        <dbReference type="SAM" id="MobiDB-lite"/>
    </source>
</evidence>
<feature type="compositionally biased region" description="Basic residues" evidence="3">
    <location>
        <begin position="40"/>
        <end position="49"/>
    </location>
</feature>
<dbReference type="PROSITE" id="PS00354">
    <property type="entry name" value="HMGI_Y"/>
    <property type="match status" value="1"/>
</dbReference>
<name>A0A9Q0EIP9_9TELE</name>
<accession>A0A9Q0EIP9</accession>
<evidence type="ECO:0000256" key="2">
    <source>
        <dbReference type="ARBA" id="ARBA00023242"/>
    </source>
</evidence>
<dbReference type="InterPro" id="IPR000637">
    <property type="entry name" value="HMGI/Y_DNA-bd_CS"/>
</dbReference>
<evidence type="ECO:0000256" key="1">
    <source>
        <dbReference type="ARBA" id="ARBA00004123"/>
    </source>
</evidence>
<feature type="region of interest" description="Disordered" evidence="3">
    <location>
        <begin position="1"/>
        <end position="73"/>
    </location>
</feature>
<keyword evidence="5" id="KW-1185">Reference proteome</keyword>
<feature type="compositionally biased region" description="Gly residues" evidence="3">
    <location>
        <begin position="16"/>
        <end position="29"/>
    </location>
</feature>
<dbReference type="Proteomes" id="UP001148018">
    <property type="component" value="Unassembled WGS sequence"/>
</dbReference>
<dbReference type="GO" id="GO:0005634">
    <property type="term" value="C:nucleus"/>
    <property type="evidence" value="ECO:0007669"/>
    <property type="project" value="UniProtKB-SubCell"/>
</dbReference>
<dbReference type="GO" id="GO:0006355">
    <property type="term" value="P:regulation of DNA-templated transcription"/>
    <property type="evidence" value="ECO:0007669"/>
    <property type="project" value="InterPro"/>
</dbReference>
<gene>
    <name evidence="4" type="ORF">NHX12_025120</name>
</gene>
<protein>
    <submittedName>
        <fullName evidence="4">Uncharacterized protein</fullName>
    </submittedName>
</protein>
<dbReference type="AlphaFoldDB" id="A0A9Q0EIP9"/>
<evidence type="ECO:0000313" key="4">
    <source>
        <dbReference type="EMBL" id="KAJ3608070.1"/>
    </source>
</evidence>
<comment type="caution">
    <text evidence="4">The sequence shown here is derived from an EMBL/GenBank/DDBJ whole genome shotgun (WGS) entry which is preliminary data.</text>
</comment>
<dbReference type="EMBL" id="JANIIK010000040">
    <property type="protein sequence ID" value="KAJ3608070.1"/>
    <property type="molecule type" value="Genomic_DNA"/>
</dbReference>
<organism evidence="4 5">
    <name type="scientific">Muraenolepis orangiensis</name>
    <name type="common">Patagonian moray cod</name>
    <dbReference type="NCBI Taxonomy" id="630683"/>
    <lineage>
        <taxon>Eukaryota</taxon>
        <taxon>Metazoa</taxon>
        <taxon>Chordata</taxon>
        <taxon>Craniata</taxon>
        <taxon>Vertebrata</taxon>
        <taxon>Euteleostomi</taxon>
        <taxon>Actinopterygii</taxon>
        <taxon>Neopterygii</taxon>
        <taxon>Teleostei</taxon>
        <taxon>Neoteleostei</taxon>
        <taxon>Acanthomorphata</taxon>
        <taxon>Zeiogadaria</taxon>
        <taxon>Gadariae</taxon>
        <taxon>Gadiformes</taxon>
        <taxon>Muraenolepidoidei</taxon>
        <taxon>Muraenolepididae</taxon>
        <taxon>Muraenolepis</taxon>
    </lineage>
</organism>
<evidence type="ECO:0000313" key="5">
    <source>
        <dbReference type="Proteomes" id="UP001148018"/>
    </source>
</evidence>